<evidence type="ECO:0000313" key="2">
    <source>
        <dbReference type="EMBL" id="VDK82970.1"/>
    </source>
</evidence>
<dbReference type="Pfam" id="PF07714">
    <property type="entry name" value="PK_Tyr_Ser-Thr"/>
    <property type="match status" value="1"/>
</dbReference>
<dbReference type="Gene3D" id="1.10.510.10">
    <property type="entry name" value="Transferase(Phosphotransferase) domain 1"/>
    <property type="match status" value="1"/>
</dbReference>
<gene>
    <name evidence="2" type="ORF">CGOC_LOCUS8051</name>
</gene>
<dbReference type="GO" id="GO:0043235">
    <property type="term" value="C:receptor complex"/>
    <property type="evidence" value="ECO:0007669"/>
    <property type="project" value="TreeGrafter"/>
</dbReference>
<dbReference type="InterPro" id="IPR020635">
    <property type="entry name" value="Tyr_kinase_cat_dom"/>
</dbReference>
<dbReference type="InterPro" id="IPR000719">
    <property type="entry name" value="Prot_kinase_dom"/>
</dbReference>
<dbReference type="AlphaFoldDB" id="A0A3P6TVG9"/>
<proteinExistence type="predicted"/>
<evidence type="ECO:0000313" key="3">
    <source>
        <dbReference type="Proteomes" id="UP000271889"/>
    </source>
</evidence>
<keyword evidence="3" id="KW-1185">Reference proteome</keyword>
<feature type="domain" description="Protein kinase" evidence="1">
    <location>
        <begin position="1"/>
        <end position="157"/>
    </location>
</feature>
<reference evidence="2 3" key="1">
    <citation type="submission" date="2018-11" db="EMBL/GenBank/DDBJ databases">
        <authorList>
            <consortium name="Pathogen Informatics"/>
        </authorList>
    </citation>
    <scope>NUCLEOTIDE SEQUENCE [LARGE SCALE GENOMIC DNA]</scope>
</reference>
<evidence type="ECO:0000259" key="1">
    <source>
        <dbReference type="PROSITE" id="PS50011"/>
    </source>
</evidence>
<dbReference type="PANTHER" id="PTHR24416:SF611">
    <property type="entry name" value="TYROSINE-PROTEIN KINASE TRANSMEMBRANE RECEPTOR ROR"/>
    <property type="match status" value="1"/>
</dbReference>
<dbReference type="InterPro" id="IPR050122">
    <property type="entry name" value="RTK"/>
</dbReference>
<dbReference type="SMART" id="SM00219">
    <property type="entry name" value="TyrKc"/>
    <property type="match status" value="1"/>
</dbReference>
<dbReference type="OrthoDB" id="346907at2759"/>
<dbReference type="PRINTS" id="PR00109">
    <property type="entry name" value="TYRKINASE"/>
</dbReference>
<dbReference type="InterPro" id="IPR011009">
    <property type="entry name" value="Kinase-like_dom_sf"/>
</dbReference>
<sequence length="163" mass="18569">MEYLESQQVIHRDVAARNCLISGSDVCKISDFGLSMLGQLHKEKQMIKVPVRFLAPETLTHATYSSKSDVWSYGVLMFEVFSDGAIPYKEVKTLKDVRKKVIQGLRLKPPPDMPEEDAAIMMRCFETDPEARTSFALLKQDYKKCQASKLERLVGFFKEKAEA</sequence>
<dbReference type="GO" id="GO:0005524">
    <property type="term" value="F:ATP binding"/>
    <property type="evidence" value="ECO:0007669"/>
    <property type="project" value="InterPro"/>
</dbReference>
<organism evidence="2 3">
    <name type="scientific">Cylicostephanus goldi</name>
    <name type="common">Nematode worm</name>
    <dbReference type="NCBI Taxonomy" id="71465"/>
    <lineage>
        <taxon>Eukaryota</taxon>
        <taxon>Metazoa</taxon>
        <taxon>Ecdysozoa</taxon>
        <taxon>Nematoda</taxon>
        <taxon>Chromadorea</taxon>
        <taxon>Rhabditida</taxon>
        <taxon>Rhabditina</taxon>
        <taxon>Rhabditomorpha</taxon>
        <taxon>Strongyloidea</taxon>
        <taxon>Strongylidae</taxon>
        <taxon>Cylicostephanus</taxon>
    </lineage>
</organism>
<dbReference type="GO" id="GO:0004714">
    <property type="term" value="F:transmembrane receptor protein tyrosine kinase activity"/>
    <property type="evidence" value="ECO:0007669"/>
    <property type="project" value="TreeGrafter"/>
</dbReference>
<protein>
    <recommendedName>
        <fullName evidence="1">Protein kinase domain-containing protein</fullName>
    </recommendedName>
</protein>
<dbReference type="PROSITE" id="PS50011">
    <property type="entry name" value="PROTEIN_KINASE_DOM"/>
    <property type="match status" value="1"/>
</dbReference>
<dbReference type="EMBL" id="UYRV01028936">
    <property type="protein sequence ID" value="VDK82970.1"/>
    <property type="molecule type" value="Genomic_DNA"/>
</dbReference>
<dbReference type="PANTHER" id="PTHR24416">
    <property type="entry name" value="TYROSINE-PROTEIN KINASE RECEPTOR"/>
    <property type="match status" value="1"/>
</dbReference>
<dbReference type="GO" id="GO:0007169">
    <property type="term" value="P:cell surface receptor protein tyrosine kinase signaling pathway"/>
    <property type="evidence" value="ECO:0007669"/>
    <property type="project" value="TreeGrafter"/>
</dbReference>
<dbReference type="SUPFAM" id="SSF56112">
    <property type="entry name" value="Protein kinase-like (PK-like)"/>
    <property type="match status" value="1"/>
</dbReference>
<dbReference type="Proteomes" id="UP000271889">
    <property type="component" value="Unassembled WGS sequence"/>
</dbReference>
<feature type="non-terminal residue" evidence="2">
    <location>
        <position position="163"/>
    </location>
</feature>
<dbReference type="InterPro" id="IPR008266">
    <property type="entry name" value="Tyr_kinase_AS"/>
</dbReference>
<dbReference type="PROSITE" id="PS00109">
    <property type="entry name" value="PROTEIN_KINASE_TYR"/>
    <property type="match status" value="1"/>
</dbReference>
<dbReference type="GO" id="GO:0005886">
    <property type="term" value="C:plasma membrane"/>
    <property type="evidence" value="ECO:0007669"/>
    <property type="project" value="TreeGrafter"/>
</dbReference>
<accession>A0A3P6TVG9</accession>
<name>A0A3P6TVG9_CYLGO</name>
<dbReference type="InterPro" id="IPR001245">
    <property type="entry name" value="Ser-Thr/Tyr_kinase_cat_dom"/>
</dbReference>